<proteinExistence type="predicted"/>
<dbReference type="Proteomes" id="UP000017661">
    <property type="component" value="Segment"/>
</dbReference>
<name>U5J9X9_9CAUD</name>
<dbReference type="GeneID" id="17825311"/>
<dbReference type="EMBL" id="KC481682">
    <property type="protein sequence ID" value="AGI11835.1"/>
    <property type="molecule type" value="Genomic_DNA"/>
</dbReference>
<protein>
    <submittedName>
        <fullName evidence="1">Uncharacterized protein</fullName>
    </submittedName>
</protein>
<evidence type="ECO:0000313" key="2">
    <source>
        <dbReference type="Proteomes" id="UP000017661"/>
    </source>
</evidence>
<keyword evidence="2" id="KW-1185">Reference proteome</keyword>
<evidence type="ECO:0000313" key="1">
    <source>
        <dbReference type="EMBL" id="AGI11835.1"/>
    </source>
</evidence>
<reference evidence="1 2" key="1">
    <citation type="journal article" date="2014" name="PLoS ONE">
        <title>Novel Giant Siphovirus from Bacillus anthracis Features Unusual Genome Characteristics.</title>
        <authorList>
            <person name="Ganz H.H."/>
            <person name="Law C."/>
            <person name="Schmuki M."/>
            <person name="Eichenseher F."/>
            <person name="Calendar R."/>
            <person name="Loessner M.J."/>
            <person name="Getz W.M."/>
            <person name="Korlach J."/>
            <person name="Beyer W."/>
            <person name="Klumpp J."/>
        </authorList>
    </citation>
    <scope>NUCLEOTIDE SEQUENCE [LARGE SCALE GENOMIC DNA]</scope>
</reference>
<accession>U5J9X9</accession>
<dbReference type="RefSeq" id="YP_008873423.1">
    <property type="nucleotide sequence ID" value="NC_023007.1"/>
</dbReference>
<organism evidence="1 2">
    <name type="scientific">Bacillus phage vB_BanS-Tsamsa</name>
    <dbReference type="NCBI Taxonomy" id="1308863"/>
    <lineage>
        <taxon>Viruses</taxon>
        <taxon>Duplodnaviria</taxon>
        <taxon>Heunggongvirae</taxon>
        <taxon>Uroviricota</taxon>
        <taxon>Caudoviricetes</taxon>
        <taxon>Joanripponvirinae</taxon>
        <taxon>Tsamsavirus</taxon>
        <taxon>Tsamsavirus tsamsa</taxon>
    </lineage>
</organism>
<dbReference type="KEGG" id="vg:17825311"/>
<sequence length="139" mass="16251">MNYREIVIVYSGKYYEGNVARGELLQKIQDELKAEGRKMTGLFFGGSYTTTLNYDSAKVVVFPLGTAFSGLRISELYFSDSIYKRDDYQEHIDHFLEMIVPETYIPQVYGLTTPKESRIYEFNFIDKKINIKQYKHKGE</sequence>